<evidence type="ECO:0000256" key="5">
    <source>
        <dbReference type="ARBA" id="ARBA00022641"/>
    </source>
</evidence>
<dbReference type="GO" id="GO:0008083">
    <property type="term" value="F:growth factor activity"/>
    <property type="evidence" value="ECO:0007669"/>
    <property type="project" value="UniProtKB-UniRule"/>
</dbReference>
<evidence type="ECO:0000256" key="7">
    <source>
        <dbReference type="ARBA" id="ARBA00022782"/>
    </source>
</evidence>
<dbReference type="AlphaFoldDB" id="A0A830CME4"/>
<evidence type="ECO:0000256" key="9">
    <source>
        <dbReference type="RuleBase" id="RU368031"/>
    </source>
</evidence>
<evidence type="ECO:0000313" key="11">
    <source>
        <dbReference type="Proteomes" id="UP000653305"/>
    </source>
</evidence>
<keyword evidence="11" id="KW-1185">Reference proteome</keyword>
<keyword evidence="4 9" id="KW-0964">Secreted</keyword>
<evidence type="ECO:0000256" key="8">
    <source>
        <dbReference type="ARBA" id="ARBA00023030"/>
    </source>
</evidence>
<evidence type="ECO:0000256" key="1">
    <source>
        <dbReference type="ARBA" id="ARBA00004613"/>
    </source>
</evidence>
<keyword evidence="7 9" id="KW-0221">Differentiation</keyword>
<keyword evidence="8 9" id="KW-0339">Growth factor</keyword>
<feature type="chain" id="PRO_5033105333" description="Phytosulfokine" evidence="9">
    <location>
        <begin position="24"/>
        <end position="83"/>
    </location>
</feature>
<keyword evidence="5 9" id="KW-0765">Sulfation</keyword>
<keyword evidence="3 9" id="KW-0217">Developmental protein</keyword>
<comment type="subcellular location">
    <subcellularLocation>
        <location evidence="1 9">Secreted</location>
    </subcellularLocation>
</comment>
<evidence type="ECO:0000256" key="4">
    <source>
        <dbReference type="ARBA" id="ARBA00022525"/>
    </source>
</evidence>
<feature type="signal peptide" evidence="9">
    <location>
        <begin position="1"/>
        <end position="23"/>
    </location>
</feature>
<name>A0A830CME4_9LAMI</name>
<dbReference type="GO" id="GO:0005576">
    <property type="term" value="C:extracellular region"/>
    <property type="evidence" value="ECO:0007669"/>
    <property type="project" value="UniProtKB-SubCell"/>
</dbReference>
<accession>A0A830CME4</accession>
<dbReference type="PANTHER" id="PTHR33285:SF55">
    <property type="entry name" value="PHYTOSULFOKINES 3"/>
    <property type="match status" value="1"/>
</dbReference>
<evidence type="ECO:0000313" key="10">
    <source>
        <dbReference type="EMBL" id="GFP99412.1"/>
    </source>
</evidence>
<dbReference type="Proteomes" id="UP000653305">
    <property type="component" value="Unassembled WGS sequence"/>
</dbReference>
<dbReference type="GO" id="GO:0008283">
    <property type="term" value="P:cell population proliferation"/>
    <property type="evidence" value="ECO:0007669"/>
    <property type="project" value="UniProtKB-UniRule"/>
</dbReference>
<keyword evidence="6 9" id="KW-0732">Signal</keyword>
<evidence type="ECO:0000256" key="3">
    <source>
        <dbReference type="ARBA" id="ARBA00022473"/>
    </source>
</evidence>
<dbReference type="Pfam" id="PF06404">
    <property type="entry name" value="PSK"/>
    <property type="match status" value="1"/>
</dbReference>
<sequence>MGKLNSLTTITLLLFLTLVHVLARPTSMFHDANSLETHSKDHELQKVEIDENRCGGVEEDECMMRRTLQAHLDYIYTQNHKNP</sequence>
<dbReference type="InterPro" id="IPR009438">
    <property type="entry name" value="Phytosulfokine"/>
</dbReference>
<dbReference type="OrthoDB" id="1858282at2759"/>
<comment type="PTM">
    <text evidence="9">Sulfation is important for activity and for the binding to a putative membrane receptor.</text>
</comment>
<dbReference type="PANTHER" id="PTHR33285">
    <property type="entry name" value="PHYTOSULFOKINES 3"/>
    <property type="match status" value="1"/>
</dbReference>
<comment type="similarity">
    <text evidence="2 9">Belongs to the phytosulfokine family.</text>
</comment>
<comment type="caution">
    <text evidence="10">The sequence shown here is derived from an EMBL/GenBank/DDBJ whole genome shotgun (WGS) entry which is preliminary data.</text>
</comment>
<reference evidence="10" key="1">
    <citation type="submission" date="2020-07" db="EMBL/GenBank/DDBJ databases">
        <title>Ethylene signaling mediates host invasion by parasitic plants.</title>
        <authorList>
            <person name="Yoshida S."/>
        </authorList>
    </citation>
    <scope>NUCLEOTIDE SEQUENCE</scope>
    <source>
        <strain evidence="10">Okayama</strain>
    </source>
</reference>
<protein>
    <recommendedName>
        <fullName evidence="9">Phytosulfokine</fullName>
    </recommendedName>
    <component>
        <recommendedName>
            <fullName evidence="9">Phytosulfokine-alpha</fullName>
            <shortName evidence="9">PSK-alpha</shortName>
            <shortName evidence="9">Phytosulfokine-a</shortName>
        </recommendedName>
    </component>
    <component>
        <recommendedName>
            <fullName evidence="9">Phytosulfokine-beta</fullName>
            <shortName evidence="9">PSK-beta</shortName>
            <shortName evidence="9">Phytosulfokine-b</shortName>
        </recommendedName>
    </component>
</protein>
<organism evidence="10 11">
    <name type="scientific">Phtheirospermum japonicum</name>
    <dbReference type="NCBI Taxonomy" id="374723"/>
    <lineage>
        <taxon>Eukaryota</taxon>
        <taxon>Viridiplantae</taxon>
        <taxon>Streptophyta</taxon>
        <taxon>Embryophyta</taxon>
        <taxon>Tracheophyta</taxon>
        <taxon>Spermatophyta</taxon>
        <taxon>Magnoliopsida</taxon>
        <taxon>eudicotyledons</taxon>
        <taxon>Gunneridae</taxon>
        <taxon>Pentapetalae</taxon>
        <taxon>asterids</taxon>
        <taxon>lamiids</taxon>
        <taxon>Lamiales</taxon>
        <taxon>Orobanchaceae</taxon>
        <taxon>Orobanchaceae incertae sedis</taxon>
        <taxon>Phtheirospermum</taxon>
    </lineage>
</organism>
<dbReference type="EMBL" id="BMAC01000572">
    <property type="protein sequence ID" value="GFP99412.1"/>
    <property type="molecule type" value="Genomic_DNA"/>
</dbReference>
<dbReference type="GO" id="GO:0030154">
    <property type="term" value="P:cell differentiation"/>
    <property type="evidence" value="ECO:0007669"/>
    <property type="project" value="UniProtKB-UniRule"/>
</dbReference>
<comment type="PTM">
    <text evidence="9">PSK-alpha is produced by endopeptidase digestion. PSK-beta is produced from PSK-alpha by exopeptidase digestion.</text>
</comment>
<evidence type="ECO:0000256" key="2">
    <source>
        <dbReference type="ARBA" id="ARBA00010781"/>
    </source>
</evidence>
<evidence type="ECO:0000256" key="6">
    <source>
        <dbReference type="ARBA" id="ARBA00022729"/>
    </source>
</evidence>
<comment type="function">
    <text evidence="9">Promotes plant cell differentiation, organogenesis and somatic embryogenesis as well as cell proliferation.</text>
</comment>
<gene>
    <name evidence="10" type="ORF">PHJA_002085300</name>
</gene>
<proteinExistence type="inferred from homology"/>